<comment type="caution">
    <text evidence="1">The sequence shown here is derived from an EMBL/GenBank/DDBJ whole genome shotgun (WGS) entry which is preliminary data.</text>
</comment>
<proteinExistence type="predicted"/>
<gene>
    <name evidence="1" type="ORF">K5L01_00945</name>
</gene>
<evidence type="ECO:0000313" key="1">
    <source>
        <dbReference type="EMBL" id="MCL7713225.1"/>
    </source>
</evidence>
<reference evidence="1 2" key="1">
    <citation type="submission" date="2021-08" db="EMBL/GenBank/DDBJ databases">
        <title>Novel members of of the genus Stenotrophomonas from differernt environment.</title>
        <authorList>
            <person name="Deng Y."/>
        </authorList>
    </citation>
    <scope>NUCLEOTIDE SEQUENCE [LARGE SCALE GENOMIC DNA]</scope>
    <source>
        <strain evidence="1 2">CPCC 101365</strain>
    </source>
</reference>
<protein>
    <submittedName>
        <fullName evidence="1">Uncharacterized protein</fullName>
    </submittedName>
</protein>
<dbReference type="RefSeq" id="WP_250061095.1">
    <property type="nucleotide sequence ID" value="NZ_JAIKTS010000001.1"/>
</dbReference>
<dbReference type="Proteomes" id="UP001431235">
    <property type="component" value="Unassembled WGS sequence"/>
</dbReference>
<keyword evidence="2" id="KW-1185">Reference proteome</keyword>
<evidence type="ECO:0000313" key="2">
    <source>
        <dbReference type="Proteomes" id="UP001431235"/>
    </source>
</evidence>
<accession>A0ABT0SE00</accession>
<organism evidence="1 2">
    <name type="scientific">Stenotrophomonas mori</name>
    <dbReference type="NCBI Taxonomy" id="2871096"/>
    <lineage>
        <taxon>Bacteria</taxon>
        <taxon>Pseudomonadati</taxon>
        <taxon>Pseudomonadota</taxon>
        <taxon>Gammaproteobacteria</taxon>
        <taxon>Lysobacterales</taxon>
        <taxon>Lysobacteraceae</taxon>
        <taxon>Stenotrophomonas</taxon>
    </lineage>
</organism>
<sequence>MTTHTNREAYYDEGRAQAVKLFNELYPRTSHGVTMVISAAELRQRLHKLPLTQKFKAALADLYLALDVFEGRARRKDEPPESPFELGPRKSLMAERGKLLEWDAAWRLKEAAQVIAQKFEAAGATEVQDYGRRLRQKLLWLVAHGQVLGSVDDMPVVALDQADVAELDVMEWTAEEALMQPWLDPDERALWVNRYIAGNRYIESAVQRAALDQVADAPPIPDPPPLL</sequence>
<name>A0ABT0SE00_9GAMM</name>
<dbReference type="EMBL" id="JAIKTS010000001">
    <property type="protein sequence ID" value="MCL7713225.1"/>
    <property type="molecule type" value="Genomic_DNA"/>
</dbReference>